<dbReference type="InterPro" id="IPR001890">
    <property type="entry name" value="RNA-binding_CRM"/>
</dbReference>
<dbReference type="InterPro" id="IPR035920">
    <property type="entry name" value="YhbY-like_sf"/>
</dbReference>
<dbReference type="GO" id="GO:0003723">
    <property type="term" value="F:RNA binding"/>
    <property type="evidence" value="ECO:0007669"/>
    <property type="project" value="UniProtKB-UniRule"/>
</dbReference>
<organism evidence="4">
    <name type="scientific">Corethron hystrix</name>
    <dbReference type="NCBI Taxonomy" id="216773"/>
    <lineage>
        <taxon>Eukaryota</taxon>
        <taxon>Sar</taxon>
        <taxon>Stramenopiles</taxon>
        <taxon>Ochrophyta</taxon>
        <taxon>Bacillariophyta</taxon>
        <taxon>Coscinodiscophyceae</taxon>
        <taxon>Corethrophycidae</taxon>
        <taxon>Corethrales</taxon>
        <taxon>Corethraceae</taxon>
        <taxon>Corethron</taxon>
    </lineage>
</organism>
<dbReference type="EMBL" id="HBFR01020258">
    <property type="protein sequence ID" value="CAD8887388.1"/>
    <property type="molecule type" value="Transcribed_RNA"/>
</dbReference>
<dbReference type="AlphaFoldDB" id="A0A7S1BHB8"/>
<reference evidence="4" key="1">
    <citation type="submission" date="2021-01" db="EMBL/GenBank/DDBJ databases">
        <authorList>
            <person name="Corre E."/>
            <person name="Pelletier E."/>
            <person name="Niang G."/>
            <person name="Scheremetjew M."/>
            <person name="Finn R."/>
            <person name="Kale V."/>
            <person name="Holt S."/>
            <person name="Cochrane G."/>
            <person name="Meng A."/>
            <person name="Brown T."/>
            <person name="Cohen L."/>
        </authorList>
    </citation>
    <scope>NUCLEOTIDE SEQUENCE</scope>
    <source>
        <strain evidence="4">308</strain>
    </source>
</reference>
<accession>A0A7S1BHB8</accession>
<evidence type="ECO:0000256" key="1">
    <source>
        <dbReference type="ARBA" id="ARBA00022884"/>
    </source>
</evidence>
<evidence type="ECO:0000259" key="3">
    <source>
        <dbReference type="PROSITE" id="PS51295"/>
    </source>
</evidence>
<dbReference type="Pfam" id="PF01985">
    <property type="entry name" value="CRS1_YhbY"/>
    <property type="match status" value="1"/>
</dbReference>
<evidence type="ECO:0000313" key="4">
    <source>
        <dbReference type="EMBL" id="CAD8887388.1"/>
    </source>
</evidence>
<feature type="domain" description="CRM" evidence="3">
    <location>
        <begin position="120"/>
        <end position="231"/>
    </location>
</feature>
<evidence type="ECO:0000256" key="2">
    <source>
        <dbReference type="PROSITE-ProRule" id="PRU00626"/>
    </source>
</evidence>
<sequence>MLDKTIKQLTKQLSNPPLNWQNQISDMLRKRSFLFCAAFSFSETLMPFCECVRLVPKRGSLRSPVLCWGVPTYTTPHTIGRSLSSKYFDRCDLPKTAVRRNLSFLKLSLDSGGGGDVAGIATTMEEQQIEKVWRHIKKPLLRIGKSGVNVSHVNSLLELLDAHGAVKVKINSNKLGNLEDVARSIAEGAAVARPSEDDQSSPSAQILRVRFMDRTILFGRSGLETEVASGKYPPAPAPKWVSKEEYLAQKAEKENAEKKFWNKENE</sequence>
<protein>
    <recommendedName>
        <fullName evidence="3">CRM domain-containing protein</fullName>
    </recommendedName>
</protein>
<dbReference type="SUPFAM" id="SSF75471">
    <property type="entry name" value="YhbY-like"/>
    <property type="match status" value="1"/>
</dbReference>
<gene>
    <name evidence="4" type="ORF">CHYS00102_LOCUS14586</name>
</gene>
<dbReference type="Gene3D" id="3.30.110.60">
    <property type="entry name" value="YhbY-like"/>
    <property type="match status" value="1"/>
</dbReference>
<proteinExistence type="predicted"/>
<dbReference type="PROSITE" id="PS51295">
    <property type="entry name" value="CRM"/>
    <property type="match status" value="1"/>
</dbReference>
<name>A0A7S1BHB8_9STRA</name>
<keyword evidence="1 2" id="KW-0694">RNA-binding</keyword>